<sequence length="521" mass="60792">MESKIGILFMIIGYFLQVKEFACGMGNSEKFGIRENEEINLDLSLCTGTIGRKHPREEKLYPVRQFKADSDKEKTIDDPLILFPLSPVTVENINHGKFSKIENEKTYQQQQLHLFHEDTPWPLNNKKVNKQSLVFLQHTSPSMTILNNSQVKKSTYVHTSNPLNSNTKLPQFTSEGEEKLTTERDKDKYSLTNPTSLCQELCEHYSCQILSWYPLEINQAAALVSYSMAPRFLEDAPGSLHQMHQSHSILIPFIYKLVVKKLTGIHWKNIIAVWKEFWNVKSNIESTFDVLKKFIWLSDLISEATLPEIYQETNLVRNKNNRIMYGYYLRDPKIKIIRRLSDGRTSIDFHAKNQKEVISKLNNQFEKTMFEQGDQYLLESQKLAHIHNKALQELEEKSKLIYFTISKFNVHPMKKRNPLLEACQENCFSPGFLSQADLEKLNDYEVNILMKVNQKAFGPNFNPKSFFNLSPHLRLDSLKYLNDHDEYYSEGIISLPKSIHNYFHKIYPGIINQRKLILIDK</sequence>
<reference evidence="2 3" key="1">
    <citation type="submission" date="2019-05" db="EMBL/GenBank/DDBJ databases">
        <title>Emergence of the Ug99 lineage of the wheat stem rust pathogen through somatic hybridization.</title>
        <authorList>
            <person name="Li F."/>
            <person name="Upadhyaya N.M."/>
            <person name="Sperschneider J."/>
            <person name="Matny O."/>
            <person name="Nguyen-Phuc H."/>
            <person name="Mago R."/>
            <person name="Raley C."/>
            <person name="Miller M.E."/>
            <person name="Silverstein K.A.T."/>
            <person name="Henningsen E."/>
            <person name="Hirsch C.D."/>
            <person name="Visser B."/>
            <person name="Pretorius Z.A."/>
            <person name="Steffenson B.J."/>
            <person name="Schwessinger B."/>
            <person name="Dodds P.N."/>
            <person name="Figueroa M."/>
        </authorList>
    </citation>
    <scope>NUCLEOTIDE SEQUENCE [LARGE SCALE GENOMIC DNA]</scope>
    <source>
        <strain evidence="2 3">Ug99</strain>
    </source>
</reference>
<feature type="compositionally biased region" description="Basic and acidic residues" evidence="1">
    <location>
        <begin position="176"/>
        <end position="186"/>
    </location>
</feature>
<feature type="region of interest" description="Disordered" evidence="1">
    <location>
        <begin position="156"/>
        <end position="186"/>
    </location>
</feature>
<dbReference type="Proteomes" id="UP000325313">
    <property type="component" value="Unassembled WGS sequence"/>
</dbReference>
<comment type="caution">
    <text evidence="2">The sequence shown here is derived from an EMBL/GenBank/DDBJ whole genome shotgun (WGS) entry which is preliminary data.</text>
</comment>
<gene>
    <name evidence="2" type="ORF">PGTUg99_013781</name>
</gene>
<feature type="compositionally biased region" description="Polar residues" evidence="1">
    <location>
        <begin position="156"/>
        <end position="174"/>
    </location>
</feature>
<accession>A0A5B0NXH4</accession>
<proteinExistence type="predicted"/>
<protein>
    <submittedName>
        <fullName evidence="2">Uncharacterized protein</fullName>
    </submittedName>
</protein>
<dbReference type="AlphaFoldDB" id="A0A5B0NXH4"/>
<evidence type="ECO:0000256" key="1">
    <source>
        <dbReference type="SAM" id="MobiDB-lite"/>
    </source>
</evidence>
<dbReference type="EMBL" id="VDEP01000374">
    <property type="protein sequence ID" value="KAA1093432.1"/>
    <property type="molecule type" value="Genomic_DNA"/>
</dbReference>
<organism evidence="2 3">
    <name type="scientific">Puccinia graminis f. sp. tritici</name>
    <dbReference type="NCBI Taxonomy" id="56615"/>
    <lineage>
        <taxon>Eukaryota</taxon>
        <taxon>Fungi</taxon>
        <taxon>Dikarya</taxon>
        <taxon>Basidiomycota</taxon>
        <taxon>Pucciniomycotina</taxon>
        <taxon>Pucciniomycetes</taxon>
        <taxon>Pucciniales</taxon>
        <taxon>Pucciniaceae</taxon>
        <taxon>Puccinia</taxon>
    </lineage>
</organism>
<evidence type="ECO:0000313" key="3">
    <source>
        <dbReference type="Proteomes" id="UP000325313"/>
    </source>
</evidence>
<name>A0A5B0NXH4_PUCGR</name>
<evidence type="ECO:0000313" key="2">
    <source>
        <dbReference type="EMBL" id="KAA1093432.1"/>
    </source>
</evidence>